<protein>
    <submittedName>
        <fullName evidence="2">Putative CoA-transferase</fullName>
    </submittedName>
</protein>
<feature type="non-terminal residue" evidence="2">
    <location>
        <position position="363"/>
    </location>
</feature>
<dbReference type="Gene3D" id="3.30.1540.10">
    <property type="entry name" value="formyl-coa transferase, domain 3"/>
    <property type="match status" value="1"/>
</dbReference>
<dbReference type="eggNOG" id="COG1804">
    <property type="taxonomic scope" value="Bacteria"/>
</dbReference>
<proteinExistence type="predicted"/>
<dbReference type="EMBL" id="BAHC01000201">
    <property type="protein sequence ID" value="GAB93010.1"/>
    <property type="molecule type" value="Genomic_DNA"/>
</dbReference>
<dbReference type="OrthoDB" id="9797653at2"/>
<sequence>MSAGPLEGITVIELGGFIAGPFAGQLLGDYGARVIKIEPPAGDPMRHWGVQHEGQSLWWPGIARNKESVVLDLKNDADRALARTLFTKADVVLENFAPGRLAAWGLDYASVAPDNPALIMAHVSGFGQDGPRAADRGFGSVAEAMGGLRALMGFPDLPPVRAGISLGDALAAMFAVIGTLAALQERARTGRGQEVDVALYESVFALTESLMSDFEIGGVTRARSGSTLPGVAPSNVYTARDGVEVLIAANADTVYRRLCQAMGRDDLITDERFATHQARGVNAEELDALISAWATQLDGEQLEKLLDDYEIPRGRIYTPGDIADDAQYAARQMITRLAAPGFPAPVPMPSVVPKFTATPGTIR</sequence>
<dbReference type="InterPro" id="IPR003673">
    <property type="entry name" value="CoA-Trfase_fam_III"/>
</dbReference>
<dbReference type="InterPro" id="IPR050483">
    <property type="entry name" value="CoA-transferase_III_domain"/>
</dbReference>
<dbReference type="AlphaFoldDB" id="K6W1G4"/>
<dbReference type="SUPFAM" id="SSF89796">
    <property type="entry name" value="CoA-transferase family III (CaiB/BaiF)"/>
    <property type="match status" value="1"/>
</dbReference>
<dbReference type="Gene3D" id="3.40.50.10540">
    <property type="entry name" value="Crotonobetainyl-coa:carnitine coa-transferase, domain 1"/>
    <property type="match status" value="1"/>
</dbReference>
<evidence type="ECO:0000313" key="3">
    <source>
        <dbReference type="Proteomes" id="UP000008363"/>
    </source>
</evidence>
<dbReference type="PANTHER" id="PTHR48207:SF3">
    <property type="entry name" value="SUCCINATE--HYDROXYMETHYLGLUTARATE COA-TRANSFERASE"/>
    <property type="match status" value="1"/>
</dbReference>
<dbReference type="RefSeq" id="WP_006337860.1">
    <property type="nucleotide sequence ID" value="NZ_BAHC01000201.1"/>
</dbReference>
<reference evidence="2 3" key="1">
    <citation type="submission" date="2012-08" db="EMBL/GenBank/DDBJ databases">
        <title>Whole genome shotgun sequence of Gordonia rhizosphera NBRC 16068.</title>
        <authorList>
            <person name="Takarada H."/>
            <person name="Isaki S."/>
            <person name="Hosoyama A."/>
            <person name="Tsuchikane K."/>
            <person name="Katsumata H."/>
            <person name="Baba S."/>
            <person name="Ohji S."/>
            <person name="Yamazaki S."/>
            <person name="Fujita N."/>
        </authorList>
    </citation>
    <scope>NUCLEOTIDE SEQUENCE [LARGE SCALE GENOMIC DNA]</scope>
    <source>
        <strain evidence="2 3">NBRC 16068</strain>
    </source>
</reference>
<dbReference type="PANTHER" id="PTHR48207">
    <property type="entry name" value="SUCCINATE--HYDROXYMETHYLGLUTARATE COA-TRANSFERASE"/>
    <property type="match status" value="1"/>
</dbReference>
<comment type="caution">
    <text evidence="2">The sequence shown here is derived from an EMBL/GenBank/DDBJ whole genome shotgun (WGS) entry which is preliminary data.</text>
</comment>
<dbReference type="InterPro" id="IPR023606">
    <property type="entry name" value="CoA-Trfase_III_dom_1_sf"/>
</dbReference>
<dbReference type="Proteomes" id="UP000008363">
    <property type="component" value="Unassembled WGS sequence"/>
</dbReference>
<keyword evidence="3" id="KW-1185">Reference proteome</keyword>
<dbReference type="Pfam" id="PF02515">
    <property type="entry name" value="CoA_transf_3"/>
    <property type="match status" value="1"/>
</dbReference>
<evidence type="ECO:0000313" key="2">
    <source>
        <dbReference type="EMBL" id="GAB93010.1"/>
    </source>
</evidence>
<dbReference type="InterPro" id="IPR044855">
    <property type="entry name" value="CoA-Trfase_III_dom3_sf"/>
</dbReference>
<evidence type="ECO:0000256" key="1">
    <source>
        <dbReference type="ARBA" id="ARBA00022679"/>
    </source>
</evidence>
<accession>K6W1G4</accession>
<gene>
    <name evidence="2" type="ORF">GORHZ_201_00010</name>
</gene>
<name>K6W1G4_9ACTN</name>
<keyword evidence="1 2" id="KW-0808">Transferase</keyword>
<dbReference type="GO" id="GO:0008410">
    <property type="term" value="F:CoA-transferase activity"/>
    <property type="evidence" value="ECO:0007669"/>
    <property type="project" value="TreeGrafter"/>
</dbReference>
<dbReference type="STRING" id="1108045.GORHZ_201_00010"/>
<organism evidence="2 3">
    <name type="scientific">Gordonia rhizosphera NBRC 16068</name>
    <dbReference type="NCBI Taxonomy" id="1108045"/>
    <lineage>
        <taxon>Bacteria</taxon>
        <taxon>Bacillati</taxon>
        <taxon>Actinomycetota</taxon>
        <taxon>Actinomycetes</taxon>
        <taxon>Mycobacteriales</taxon>
        <taxon>Gordoniaceae</taxon>
        <taxon>Gordonia</taxon>
    </lineage>
</organism>